<keyword evidence="3" id="KW-1003">Cell membrane</keyword>
<keyword evidence="5 11" id="KW-0812">Transmembrane</keyword>
<dbReference type="Pfam" id="PF13855">
    <property type="entry name" value="LRR_8"/>
    <property type="match status" value="2"/>
</dbReference>
<dbReference type="FunFam" id="3.80.10.10:FF:000111">
    <property type="entry name" value="LRR receptor-like serine/threonine-protein kinase ERECTA"/>
    <property type="match status" value="1"/>
</dbReference>
<evidence type="ECO:0000256" key="10">
    <source>
        <dbReference type="ARBA" id="ARBA00023180"/>
    </source>
</evidence>
<dbReference type="Proteomes" id="UP001630127">
    <property type="component" value="Unassembled WGS sequence"/>
</dbReference>
<dbReference type="AlphaFoldDB" id="A0ABD2YTZ3"/>
<gene>
    <name evidence="12" type="ORF">ACH5RR_029814</name>
</gene>
<evidence type="ECO:0000256" key="8">
    <source>
        <dbReference type="ARBA" id="ARBA00022989"/>
    </source>
</evidence>
<dbReference type="InterPro" id="IPR046956">
    <property type="entry name" value="RLP23-like"/>
</dbReference>
<sequence>MLPSLTSLELAACKLPTIPDHLSQVNLTSLASLDLGGNLLNSIPLWLFNLTGLVQLNLGVNSIHGPIHDAFDQMTSLVYLDLYDNNINTSIPKSLCNMSNLAYLNLGYNHLEGSIPSEIGHLAQLTKLILSGNNLKGSVPSSLGKVKKLQILYISNNMLTGVLSELHFEKLKELKKLTIYNNDLALNFSSSWIPPFQLRYIDMAYMKIGPRFPTWLQNQRELEELNLRGTGISDTIPNWFRLNCCNITTLDLSFNSISGNPLLFRQINHGPPRGMLLNNNKFEGSFASFPPDILELDLSGNLLKGNVPIPDVDTTTTVAMQFLTLNDNRLTGTIPKELCKMNRLETLDLSNNQLSGRLPSCLGNWRNLRELNLAKNSLSGQIPGSLGDLENLVILHMDRNKFIGNLGLISQNLKSLQFLDLGENDLEDFIPAWIGEKLLDLEFLRLESNNFQGGISYKLCQLTKLQVLNLAGNHLTGSIPYCFNNFSMMLNDAPRGLIFTRSPTARTLSNFFKGRELEFTSNLVFLKSISLSNNKLVGEIPEEIMDLAGLQNLNLSKNHLSGRIPDRIGNLKHLESLDLSINQLFGGIPPSLSAINSLSYLNVSYNNLSGRIPPGNQLQTLTDPSIYQGNGGLCGKPLLKNCPGDNTPASFYDTGHHESDHFTWFYAGIGPGFAIGLVGVLSVLHFKKSWRYAYFKFVENAHSSCVMIALKASQLRRGISTD</sequence>
<dbReference type="PRINTS" id="PR00019">
    <property type="entry name" value="LEURICHRPT"/>
</dbReference>
<evidence type="ECO:0000256" key="11">
    <source>
        <dbReference type="SAM" id="Phobius"/>
    </source>
</evidence>
<evidence type="ECO:0000256" key="3">
    <source>
        <dbReference type="ARBA" id="ARBA00022475"/>
    </source>
</evidence>
<organism evidence="12 13">
    <name type="scientific">Cinchona calisaya</name>
    <dbReference type="NCBI Taxonomy" id="153742"/>
    <lineage>
        <taxon>Eukaryota</taxon>
        <taxon>Viridiplantae</taxon>
        <taxon>Streptophyta</taxon>
        <taxon>Embryophyta</taxon>
        <taxon>Tracheophyta</taxon>
        <taxon>Spermatophyta</taxon>
        <taxon>Magnoliopsida</taxon>
        <taxon>eudicotyledons</taxon>
        <taxon>Gunneridae</taxon>
        <taxon>Pentapetalae</taxon>
        <taxon>asterids</taxon>
        <taxon>lamiids</taxon>
        <taxon>Gentianales</taxon>
        <taxon>Rubiaceae</taxon>
        <taxon>Cinchonoideae</taxon>
        <taxon>Cinchoneae</taxon>
        <taxon>Cinchona</taxon>
    </lineage>
</organism>
<dbReference type="Gene3D" id="3.80.10.10">
    <property type="entry name" value="Ribonuclease Inhibitor"/>
    <property type="match status" value="2"/>
</dbReference>
<dbReference type="FunFam" id="3.80.10.10:FF:000095">
    <property type="entry name" value="LRR receptor-like serine/threonine-protein kinase GSO1"/>
    <property type="match status" value="1"/>
</dbReference>
<dbReference type="InterPro" id="IPR032675">
    <property type="entry name" value="LRR_dom_sf"/>
</dbReference>
<keyword evidence="8 11" id="KW-1133">Transmembrane helix</keyword>
<evidence type="ECO:0000256" key="2">
    <source>
        <dbReference type="ARBA" id="ARBA00009592"/>
    </source>
</evidence>
<dbReference type="SMART" id="SM00369">
    <property type="entry name" value="LRR_TYP"/>
    <property type="match status" value="10"/>
</dbReference>
<dbReference type="PANTHER" id="PTHR48063">
    <property type="entry name" value="LRR RECEPTOR-LIKE KINASE"/>
    <property type="match status" value="1"/>
</dbReference>
<comment type="subcellular location">
    <subcellularLocation>
        <location evidence="1">Cell membrane</location>
        <topology evidence="1">Single-pass type I membrane protein</topology>
    </subcellularLocation>
</comment>
<feature type="transmembrane region" description="Helical" evidence="11">
    <location>
        <begin position="664"/>
        <end position="686"/>
    </location>
</feature>
<dbReference type="GO" id="GO:0005886">
    <property type="term" value="C:plasma membrane"/>
    <property type="evidence" value="ECO:0007669"/>
    <property type="project" value="UniProtKB-SubCell"/>
</dbReference>
<evidence type="ECO:0000256" key="1">
    <source>
        <dbReference type="ARBA" id="ARBA00004251"/>
    </source>
</evidence>
<dbReference type="GO" id="GO:0006952">
    <property type="term" value="P:defense response"/>
    <property type="evidence" value="ECO:0007669"/>
    <property type="project" value="UniProtKB-ARBA"/>
</dbReference>
<dbReference type="InterPro" id="IPR003591">
    <property type="entry name" value="Leu-rich_rpt_typical-subtyp"/>
</dbReference>
<evidence type="ECO:0000256" key="9">
    <source>
        <dbReference type="ARBA" id="ARBA00023136"/>
    </source>
</evidence>
<dbReference type="SUPFAM" id="SSF52058">
    <property type="entry name" value="L domain-like"/>
    <property type="match status" value="3"/>
</dbReference>
<evidence type="ECO:0000256" key="5">
    <source>
        <dbReference type="ARBA" id="ARBA00022692"/>
    </source>
</evidence>
<comment type="caution">
    <text evidence="12">The sequence shown here is derived from an EMBL/GenBank/DDBJ whole genome shotgun (WGS) entry which is preliminary data.</text>
</comment>
<keyword evidence="4" id="KW-0433">Leucine-rich repeat</keyword>
<comment type="similarity">
    <text evidence="2">Belongs to the RLP family.</text>
</comment>
<dbReference type="PANTHER" id="PTHR48063:SF112">
    <property type="entry name" value="RECEPTOR LIKE PROTEIN 30-LIKE"/>
    <property type="match status" value="1"/>
</dbReference>
<keyword evidence="7" id="KW-0677">Repeat</keyword>
<keyword evidence="10" id="KW-0325">Glycoprotein</keyword>
<dbReference type="EMBL" id="JBJUIK010000012">
    <property type="protein sequence ID" value="KAL3510413.1"/>
    <property type="molecule type" value="Genomic_DNA"/>
</dbReference>
<dbReference type="SMART" id="SM00365">
    <property type="entry name" value="LRR_SD22"/>
    <property type="match status" value="5"/>
</dbReference>
<dbReference type="Pfam" id="PF13516">
    <property type="entry name" value="LRR_6"/>
    <property type="match status" value="1"/>
</dbReference>
<evidence type="ECO:0000313" key="13">
    <source>
        <dbReference type="Proteomes" id="UP001630127"/>
    </source>
</evidence>
<dbReference type="Pfam" id="PF00560">
    <property type="entry name" value="LRR_1"/>
    <property type="match status" value="9"/>
</dbReference>
<protein>
    <recommendedName>
        <fullName evidence="14">Receptor-like protein EIX2</fullName>
    </recommendedName>
</protein>
<keyword evidence="9 11" id="KW-0472">Membrane</keyword>
<keyword evidence="6" id="KW-0732">Signal</keyword>
<evidence type="ECO:0000256" key="7">
    <source>
        <dbReference type="ARBA" id="ARBA00022737"/>
    </source>
</evidence>
<dbReference type="InterPro" id="IPR001611">
    <property type="entry name" value="Leu-rich_rpt"/>
</dbReference>
<name>A0ABD2YTZ3_9GENT</name>
<evidence type="ECO:0008006" key="14">
    <source>
        <dbReference type="Google" id="ProtNLM"/>
    </source>
</evidence>
<proteinExistence type="inferred from homology"/>
<reference evidence="12 13" key="1">
    <citation type="submission" date="2024-11" db="EMBL/GenBank/DDBJ databases">
        <title>A near-complete genome assembly of Cinchona calisaya.</title>
        <authorList>
            <person name="Lian D.C."/>
            <person name="Zhao X.W."/>
            <person name="Wei L."/>
        </authorList>
    </citation>
    <scope>NUCLEOTIDE SEQUENCE [LARGE SCALE GENOMIC DNA]</scope>
    <source>
        <tissue evidence="12">Nenye</tissue>
    </source>
</reference>
<accession>A0ABD2YTZ3</accession>
<keyword evidence="13" id="KW-1185">Reference proteome</keyword>
<dbReference type="GO" id="GO:0051707">
    <property type="term" value="P:response to other organism"/>
    <property type="evidence" value="ECO:0007669"/>
    <property type="project" value="UniProtKB-ARBA"/>
</dbReference>
<evidence type="ECO:0000256" key="6">
    <source>
        <dbReference type="ARBA" id="ARBA00022729"/>
    </source>
</evidence>
<evidence type="ECO:0000256" key="4">
    <source>
        <dbReference type="ARBA" id="ARBA00022614"/>
    </source>
</evidence>
<evidence type="ECO:0000313" key="12">
    <source>
        <dbReference type="EMBL" id="KAL3510413.1"/>
    </source>
</evidence>
<dbReference type="FunFam" id="3.80.10.10:FF:000383">
    <property type="entry name" value="Leucine-rich repeat receptor protein kinase EMS1"/>
    <property type="match status" value="1"/>
</dbReference>